<name>A0A814MBK1_9BILA</name>
<organism evidence="2 3">
    <name type="scientific">Brachionus calyciflorus</name>
    <dbReference type="NCBI Taxonomy" id="104777"/>
    <lineage>
        <taxon>Eukaryota</taxon>
        <taxon>Metazoa</taxon>
        <taxon>Spiralia</taxon>
        <taxon>Gnathifera</taxon>
        <taxon>Rotifera</taxon>
        <taxon>Eurotatoria</taxon>
        <taxon>Monogononta</taxon>
        <taxon>Pseudotrocha</taxon>
        <taxon>Ploima</taxon>
        <taxon>Brachionidae</taxon>
        <taxon>Brachionus</taxon>
    </lineage>
</organism>
<dbReference type="EMBL" id="CAJNOC010006397">
    <property type="protein sequence ID" value="CAF1076986.1"/>
    <property type="molecule type" value="Genomic_DNA"/>
</dbReference>
<evidence type="ECO:0008006" key="4">
    <source>
        <dbReference type="Google" id="ProtNLM"/>
    </source>
</evidence>
<comment type="caution">
    <text evidence="2">The sequence shown here is derived from an EMBL/GenBank/DDBJ whole genome shotgun (WGS) entry which is preliminary data.</text>
</comment>
<dbReference type="InterPro" id="IPR045860">
    <property type="entry name" value="Snake_toxin-like_sf"/>
</dbReference>
<proteinExistence type="predicted"/>
<dbReference type="Gene3D" id="2.10.60.10">
    <property type="entry name" value="CD59"/>
    <property type="match status" value="1"/>
</dbReference>
<reference evidence="2" key="1">
    <citation type="submission" date="2021-02" db="EMBL/GenBank/DDBJ databases">
        <authorList>
            <person name="Nowell W R."/>
        </authorList>
    </citation>
    <scope>NUCLEOTIDE SEQUENCE</scope>
    <source>
        <strain evidence="2">Ploen Becks lab</strain>
    </source>
</reference>
<keyword evidence="1" id="KW-0732">Signal</keyword>
<evidence type="ECO:0000313" key="3">
    <source>
        <dbReference type="Proteomes" id="UP000663879"/>
    </source>
</evidence>
<gene>
    <name evidence="2" type="ORF">OXX778_LOCUS20009</name>
</gene>
<evidence type="ECO:0000256" key="1">
    <source>
        <dbReference type="SAM" id="SignalP"/>
    </source>
</evidence>
<sequence>MNFFIRLILFVSSSISLGNTARTCYSCPSCLPTSKNQSNCNPDSDTCRQTLYSVNGIKYVQRSCDSLAICEAYKLNPVPDNHITANGPVQGLTTSCCSDDLCNSEENINSVQTCYHCAYCSILDRTIAPCGSNSDSCRQTSFISNGVTFVQRSCETTAQCDLFRAFPQAVLANLAIAGGVASNVITSCCKDNLCNASNYLSWDFTSLILILIVQFIV</sequence>
<protein>
    <recommendedName>
        <fullName evidence="4">UPAR/Ly6 domain-containing protein</fullName>
    </recommendedName>
</protein>
<feature type="chain" id="PRO_5032393153" description="UPAR/Ly6 domain-containing protein" evidence="1">
    <location>
        <begin position="21"/>
        <end position="217"/>
    </location>
</feature>
<accession>A0A814MBK1</accession>
<feature type="signal peptide" evidence="1">
    <location>
        <begin position="1"/>
        <end position="20"/>
    </location>
</feature>
<keyword evidence="3" id="KW-1185">Reference proteome</keyword>
<dbReference type="Proteomes" id="UP000663879">
    <property type="component" value="Unassembled WGS sequence"/>
</dbReference>
<dbReference type="AlphaFoldDB" id="A0A814MBK1"/>
<dbReference type="SUPFAM" id="SSF57302">
    <property type="entry name" value="Snake toxin-like"/>
    <property type="match status" value="2"/>
</dbReference>
<dbReference type="OrthoDB" id="5945173at2759"/>
<dbReference type="CDD" id="cd00117">
    <property type="entry name" value="TFP"/>
    <property type="match status" value="1"/>
</dbReference>
<evidence type="ECO:0000313" key="2">
    <source>
        <dbReference type="EMBL" id="CAF1076986.1"/>
    </source>
</evidence>